<protein>
    <submittedName>
        <fullName evidence="1">Uncharacterized protein</fullName>
    </submittedName>
</protein>
<comment type="caution">
    <text evidence="1">The sequence shown here is derived from an EMBL/GenBank/DDBJ whole genome shotgun (WGS) entry which is preliminary data.</text>
</comment>
<organism evidence="1 2">
    <name type="scientific">Rhizopus delemar</name>
    <dbReference type="NCBI Taxonomy" id="936053"/>
    <lineage>
        <taxon>Eukaryota</taxon>
        <taxon>Fungi</taxon>
        <taxon>Fungi incertae sedis</taxon>
        <taxon>Mucoromycota</taxon>
        <taxon>Mucoromycotina</taxon>
        <taxon>Mucoromycetes</taxon>
        <taxon>Mucorales</taxon>
        <taxon>Mucorineae</taxon>
        <taxon>Rhizopodaceae</taxon>
        <taxon>Rhizopus</taxon>
    </lineage>
</organism>
<evidence type="ECO:0000313" key="1">
    <source>
        <dbReference type="EMBL" id="KAG1523268.1"/>
    </source>
</evidence>
<keyword evidence="2" id="KW-1185">Reference proteome</keyword>
<evidence type="ECO:0000313" key="2">
    <source>
        <dbReference type="Proteomes" id="UP000740926"/>
    </source>
</evidence>
<gene>
    <name evidence="1" type="ORF">G6F50_018628</name>
</gene>
<dbReference type="Proteomes" id="UP000740926">
    <property type="component" value="Unassembled WGS sequence"/>
</dbReference>
<sequence length="70" mass="7125">MPVAAVIFGGSPTVSSGSRMTMAGSMRAWKMMRLTCAASSVMTDARPTSDPVPAVVGTATTGAMPATFTR</sequence>
<dbReference type="AlphaFoldDB" id="A0A9P6XM05"/>
<name>A0A9P6XM05_9FUNG</name>
<accession>A0A9P6XM05</accession>
<proteinExistence type="predicted"/>
<dbReference type="EMBL" id="JAANIU010021261">
    <property type="protein sequence ID" value="KAG1523268.1"/>
    <property type="molecule type" value="Genomic_DNA"/>
</dbReference>
<reference evidence="1 2" key="1">
    <citation type="journal article" date="2020" name="Microb. Genom.">
        <title>Genetic diversity of clinical and environmental Mucorales isolates obtained from an investigation of mucormycosis cases among solid organ transplant recipients.</title>
        <authorList>
            <person name="Nguyen M.H."/>
            <person name="Kaul D."/>
            <person name="Muto C."/>
            <person name="Cheng S.J."/>
            <person name="Richter R.A."/>
            <person name="Bruno V.M."/>
            <person name="Liu G."/>
            <person name="Beyhan S."/>
            <person name="Sundermann A.J."/>
            <person name="Mounaud S."/>
            <person name="Pasculle A.W."/>
            <person name="Nierman W.C."/>
            <person name="Driscoll E."/>
            <person name="Cumbie R."/>
            <person name="Clancy C.J."/>
            <person name="Dupont C.L."/>
        </authorList>
    </citation>
    <scope>NUCLEOTIDE SEQUENCE [LARGE SCALE GENOMIC DNA]</scope>
    <source>
        <strain evidence="1 2">GL24</strain>
    </source>
</reference>